<dbReference type="PANTHER" id="PTHR46016:SF1">
    <property type="entry name" value="RING-TYPE DOMAIN-CONTAINING PROTEIN"/>
    <property type="match status" value="1"/>
</dbReference>
<dbReference type="PANTHER" id="PTHR46016">
    <property type="entry name" value="ZINC FINGER, RING/FYVE/PHD-TYPE"/>
    <property type="match status" value="1"/>
</dbReference>
<dbReference type="STRING" id="329046.A0A1Y2CQ39"/>
<dbReference type="GO" id="GO:0008270">
    <property type="term" value="F:zinc ion binding"/>
    <property type="evidence" value="ECO:0007669"/>
    <property type="project" value="UniProtKB-KW"/>
</dbReference>
<dbReference type="PROSITE" id="PS50089">
    <property type="entry name" value="ZF_RING_2"/>
    <property type="match status" value="1"/>
</dbReference>
<evidence type="ECO:0000256" key="1">
    <source>
        <dbReference type="ARBA" id="ARBA00022723"/>
    </source>
</evidence>
<keyword evidence="3" id="KW-0862">Zinc</keyword>
<evidence type="ECO:0000256" key="4">
    <source>
        <dbReference type="PROSITE-ProRule" id="PRU00175"/>
    </source>
</evidence>
<feature type="domain" description="RING-type" evidence="5">
    <location>
        <begin position="20"/>
        <end position="59"/>
    </location>
</feature>
<dbReference type="SMART" id="SM00184">
    <property type="entry name" value="RING"/>
    <property type="match status" value="1"/>
</dbReference>
<dbReference type="Proteomes" id="UP000193642">
    <property type="component" value="Unassembled WGS sequence"/>
</dbReference>
<evidence type="ECO:0000313" key="6">
    <source>
        <dbReference type="EMBL" id="ORY49103.1"/>
    </source>
</evidence>
<keyword evidence="7" id="KW-1185">Reference proteome</keyword>
<name>A0A1Y2CQ39_9FUNG</name>
<organism evidence="6 7">
    <name type="scientific">Rhizoclosmatium globosum</name>
    <dbReference type="NCBI Taxonomy" id="329046"/>
    <lineage>
        <taxon>Eukaryota</taxon>
        <taxon>Fungi</taxon>
        <taxon>Fungi incertae sedis</taxon>
        <taxon>Chytridiomycota</taxon>
        <taxon>Chytridiomycota incertae sedis</taxon>
        <taxon>Chytridiomycetes</taxon>
        <taxon>Chytridiales</taxon>
        <taxon>Chytriomycetaceae</taxon>
        <taxon>Rhizoclosmatium</taxon>
    </lineage>
</organism>
<dbReference type="InterPro" id="IPR013083">
    <property type="entry name" value="Znf_RING/FYVE/PHD"/>
</dbReference>
<dbReference type="EMBL" id="MCGO01000010">
    <property type="protein sequence ID" value="ORY49103.1"/>
    <property type="molecule type" value="Genomic_DNA"/>
</dbReference>
<reference evidence="6 7" key="1">
    <citation type="submission" date="2016-07" db="EMBL/GenBank/DDBJ databases">
        <title>Pervasive Adenine N6-methylation of Active Genes in Fungi.</title>
        <authorList>
            <consortium name="DOE Joint Genome Institute"/>
            <person name="Mondo S.J."/>
            <person name="Dannebaum R.O."/>
            <person name="Kuo R.C."/>
            <person name="Labutti K."/>
            <person name="Haridas S."/>
            <person name="Kuo A."/>
            <person name="Salamov A."/>
            <person name="Ahrendt S.R."/>
            <person name="Lipzen A."/>
            <person name="Sullivan W."/>
            <person name="Andreopoulos W.B."/>
            <person name="Clum A."/>
            <person name="Lindquist E."/>
            <person name="Daum C."/>
            <person name="Ramamoorthy G.K."/>
            <person name="Gryganskyi A."/>
            <person name="Culley D."/>
            <person name="Magnuson J.K."/>
            <person name="James T.Y."/>
            <person name="O'Malley M.A."/>
            <person name="Stajich J.E."/>
            <person name="Spatafora J.W."/>
            <person name="Visel A."/>
            <person name="Grigoriev I.V."/>
        </authorList>
    </citation>
    <scope>NUCLEOTIDE SEQUENCE [LARGE SCALE GENOMIC DNA]</scope>
    <source>
        <strain evidence="6 7">JEL800</strain>
    </source>
</reference>
<dbReference type="InterPro" id="IPR001841">
    <property type="entry name" value="Znf_RING"/>
</dbReference>
<keyword evidence="2 4" id="KW-0863">Zinc-finger</keyword>
<gene>
    <name evidence="6" type="ORF">BCR33DRAFT_782084</name>
</gene>
<keyword evidence="1" id="KW-0479">Metal-binding</keyword>
<dbReference type="OrthoDB" id="2105043at2759"/>
<protein>
    <recommendedName>
        <fullName evidence="5">RING-type domain-containing protein</fullName>
    </recommendedName>
</protein>
<dbReference type="GO" id="GO:0006511">
    <property type="term" value="P:ubiquitin-dependent protein catabolic process"/>
    <property type="evidence" value="ECO:0007669"/>
    <property type="project" value="TreeGrafter"/>
</dbReference>
<proteinExistence type="predicted"/>
<dbReference type="Pfam" id="PF13639">
    <property type="entry name" value="zf-RING_2"/>
    <property type="match status" value="1"/>
</dbReference>
<dbReference type="GO" id="GO:0000209">
    <property type="term" value="P:protein polyubiquitination"/>
    <property type="evidence" value="ECO:0007669"/>
    <property type="project" value="TreeGrafter"/>
</dbReference>
<comment type="caution">
    <text evidence="6">The sequence shown here is derived from an EMBL/GenBank/DDBJ whole genome shotgun (WGS) entry which is preliminary data.</text>
</comment>
<evidence type="ECO:0000313" key="7">
    <source>
        <dbReference type="Proteomes" id="UP000193642"/>
    </source>
</evidence>
<evidence type="ECO:0000256" key="3">
    <source>
        <dbReference type="ARBA" id="ARBA00022833"/>
    </source>
</evidence>
<dbReference type="GO" id="GO:0061630">
    <property type="term" value="F:ubiquitin protein ligase activity"/>
    <property type="evidence" value="ECO:0007669"/>
    <property type="project" value="TreeGrafter"/>
</dbReference>
<dbReference type="Gene3D" id="3.30.40.10">
    <property type="entry name" value="Zinc/RING finger domain, C3HC4 (zinc finger)"/>
    <property type="match status" value="1"/>
</dbReference>
<sequence length="327" mass="37343">MALCEYQLGGGYLDELNLRCTICTDGFIAPATLPGCGHTFCTSCLSVWFQNSNTCPLDRRVLGPSEQPQQIAQPAAAIQETLNWLNIECKCGYYGILKLHSRCPLLMCDWEGCSHFSTELTSFSIHKKQSTTTALPELINHRRECPREIPLLEWSPTLSFGSPPDRVFNQVHRSSGEIIEYSDLPIAPEITSFQCRYFFTSYRNCQHLFHTSLNLPHHFVSNDFSYVCFMFEENMGLRLVSIRLWPRHHQMVDRLDDAARAFSRQLDFTEAGNVSYKISERRPETVVVVGRNIEEGGDEVNIEFFDRRFPPAGGPRAHNQLLEVVEL</sequence>
<evidence type="ECO:0000259" key="5">
    <source>
        <dbReference type="PROSITE" id="PS50089"/>
    </source>
</evidence>
<dbReference type="AlphaFoldDB" id="A0A1Y2CQ39"/>
<dbReference type="PROSITE" id="PS00518">
    <property type="entry name" value="ZF_RING_1"/>
    <property type="match status" value="1"/>
</dbReference>
<dbReference type="SUPFAM" id="SSF57850">
    <property type="entry name" value="RING/U-box"/>
    <property type="match status" value="1"/>
</dbReference>
<accession>A0A1Y2CQ39</accession>
<dbReference type="InterPro" id="IPR051438">
    <property type="entry name" value="RNF_E3_ubiq-protein_ligase"/>
</dbReference>
<evidence type="ECO:0000256" key="2">
    <source>
        <dbReference type="ARBA" id="ARBA00022771"/>
    </source>
</evidence>
<dbReference type="InterPro" id="IPR017907">
    <property type="entry name" value="Znf_RING_CS"/>
</dbReference>